<evidence type="ECO:0000313" key="4">
    <source>
        <dbReference type="Proteomes" id="UP001501469"/>
    </source>
</evidence>
<evidence type="ECO:0000256" key="1">
    <source>
        <dbReference type="SAM" id="SignalP"/>
    </source>
</evidence>
<dbReference type="PROSITE" id="PS51742">
    <property type="entry name" value="PPC"/>
    <property type="match status" value="1"/>
</dbReference>
<dbReference type="PANTHER" id="PTHR34988:SF1">
    <property type="entry name" value="DNA-BINDING PROTEIN"/>
    <property type="match status" value="1"/>
</dbReference>
<comment type="caution">
    <text evidence="3">The sequence shown here is derived from an EMBL/GenBank/DDBJ whole genome shotgun (WGS) entry which is preliminary data.</text>
</comment>
<dbReference type="Gene3D" id="3.30.1330.80">
    <property type="entry name" value="Hypothetical protein, similar to alpha- acetolactate decarboxylase, domain 2"/>
    <property type="match status" value="1"/>
</dbReference>
<sequence length="177" mass="18895">MSFRLVLFLFLLAGPALAQTPASVPAIPASTLKTYALRLRPGDDLRQQLLAFTQANHIAAGTMLTCVGSLTVATLRLANQEGPTVYKGHFEIVSLVGTLSTNGSHLHLAISDSTGRTIGGHLLDGCRVYTTAEIVLGALPQLEFGREPDNTFGYQELVVRPAPRPAPRPAAAPKRKK</sequence>
<dbReference type="SUPFAM" id="SSF117856">
    <property type="entry name" value="AF0104/ALDC/Ptd012-like"/>
    <property type="match status" value="1"/>
</dbReference>
<dbReference type="CDD" id="cd11378">
    <property type="entry name" value="DUF296"/>
    <property type="match status" value="1"/>
</dbReference>
<gene>
    <name evidence="3" type="ORF">GCM10022409_38960</name>
</gene>
<feature type="domain" description="PPC" evidence="2">
    <location>
        <begin position="29"/>
        <end position="160"/>
    </location>
</feature>
<accession>A0ABP7UNZ6</accession>
<dbReference type="Pfam" id="PF03479">
    <property type="entry name" value="PCC"/>
    <property type="match status" value="1"/>
</dbReference>
<keyword evidence="1" id="KW-0732">Signal</keyword>
<organism evidence="3 4">
    <name type="scientific">Hymenobacter glaciei</name>
    <dbReference type="NCBI Taxonomy" id="877209"/>
    <lineage>
        <taxon>Bacteria</taxon>
        <taxon>Pseudomonadati</taxon>
        <taxon>Bacteroidota</taxon>
        <taxon>Cytophagia</taxon>
        <taxon>Cytophagales</taxon>
        <taxon>Hymenobacteraceae</taxon>
        <taxon>Hymenobacter</taxon>
    </lineage>
</organism>
<evidence type="ECO:0000313" key="3">
    <source>
        <dbReference type="EMBL" id="GAA4048674.1"/>
    </source>
</evidence>
<dbReference type="EMBL" id="BAABDK010000030">
    <property type="protein sequence ID" value="GAA4048674.1"/>
    <property type="molecule type" value="Genomic_DNA"/>
</dbReference>
<feature type="chain" id="PRO_5046257797" description="PPC domain-containing protein" evidence="1">
    <location>
        <begin position="19"/>
        <end position="177"/>
    </location>
</feature>
<dbReference type="InterPro" id="IPR005175">
    <property type="entry name" value="PPC_dom"/>
</dbReference>
<dbReference type="PANTHER" id="PTHR34988">
    <property type="entry name" value="PROTEIN, PUTATIVE-RELATED"/>
    <property type="match status" value="1"/>
</dbReference>
<protein>
    <recommendedName>
        <fullName evidence="2">PPC domain-containing protein</fullName>
    </recommendedName>
</protein>
<dbReference type="Proteomes" id="UP001501469">
    <property type="component" value="Unassembled WGS sequence"/>
</dbReference>
<name>A0ABP7UNZ6_9BACT</name>
<feature type="signal peptide" evidence="1">
    <location>
        <begin position="1"/>
        <end position="18"/>
    </location>
</feature>
<proteinExistence type="predicted"/>
<keyword evidence="4" id="KW-1185">Reference proteome</keyword>
<reference evidence="4" key="1">
    <citation type="journal article" date="2019" name="Int. J. Syst. Evol. Microbiol.">
        <title>The Global Catalogue of Microorganisms (GCM) 10K type strain sequencing project: providing services to taxonomists for standard genome sequencing and annotation.</title>
        <authorList>
            <consortium name="The Broad Institute Genomics Platform"/>
            <consortium name="The Broad Institute Genome Sequencing Center for Infectious Disease"/>
            <person name="Wu L."/>
            <person name="Ma J."/>
        </authorList>
    </citation>
    <scope>NUCLEOTIDE SEQUENCE [LARGE SCALE GENOMIC DNA]</scope>
    <source>
        <strain evidence="4">JCM 17225</strain>
    </source>
</reference>
<evidence type="ECO:0000259" key="2">
    <source>
        <dbReference type="PROSITE" id="PS51742"/>
    </source>
</evidence>